<organism evidence="2 3">
    <name type="scientific">Lentzea roselyniae</name>
    <dbReference type="NCBI Taxonomy" id="531940"/>
    <lineage>
        <taxon>Bacteria</taxon>
        <taxon>Bacillati</taxon>
        <taxon>Actinomycetota</taxon>
        <taxon>Actinomycetes</taxon>
        <taxon>Pseudonocardiales</taxon>
        <taxon>Pseudonocardiaceae</taxon>
        <taxon>Lentzea</taxon>
    </lineage>
</organism>
<keyword evidence="3" id="KW-1185">Reference proteome</keyword>
<dbReference type="InterPro" id="IPR010610">
    <property type="entry name" value="EryCIII-like_C"/>
</dbReference>
<dbReference type="Gene3D" id="3.40.50.2000">
    <property type="entry name" value="Glycogen Phosphorylase B"/>
    <property type="match status" value="2"/>
</dbReference>
<comment type="caution">
    <text evidence="2">The sequence shown here is derived from an EMBL/GenBank/DDBJ whole genome shotgun (WGS) entry which is preliminary data.</text>
</comment>
<evidence type="ECO:0000259" key="1">
    <source>
        <dbReference type="Pfam" id="PF06722"/>
    </source>
</evidence>
<dbReference type="Proteomes" id="UP001500711">
    <property type="component" value="Unassembled WGS sequence"/>
</dbReference>
<proteinExistence type="predicted"/>
<dbReference type="Pfam" id="PF06722">
    <property type="entry name" value="EryCIII-like_C"/>
    <property type="match status" value="1"/>
</dbReference>
<evidence type="ECO:0000313" key="2">
    <source>
        <dbReference type="EMBL" id="GAA3656323.1"/>
    </source>
</evidence>
<name>A0ABP7BDQ4_9PSEU</name>
<dbReference type="EMBL" id="BAABBE010000013">
    <property type="protein sequence ID" value="GAA3656323.1"/>
    <property type="molecule type" value="Genomic_DNA"/>
</dbReference>
<feature type="domain" description="Erythromycin biosynthesis protein CIII-like C-terminal" evidence="1">
    <location>
        <begin position="2"/>
        <end position="57"/>
    </location>
</feature>
<evidence type="ECO:0000313" key="3">
    <source>
        <dbReference type="Proteomes" id="UP001500711"/>
    </source>
</evidence>
<sequence>MLAAVEAGVPMVVVPDSLDKPQAARRVARAGAGVVRKKPERLRNAVDQVLAQPRHRVRELGRAITAAGGTARAVDLVEELLRRR</sequence>
<accession>A0ABP7BDQ4</accession>
<protein>
    <recommendedName>
        <fullName evidence="1">Erythromycin biosynthesis protein CIII-like C-terminal domain-containing protein</fullName>
    </recommendedName>
</protein>
<reference evidence="3" key="1">
    <citation type="journal article" date="2019" name="Int. J. Syst. Evol. Microbiol.">
        <title>The Global Catalogue of Microorganisms (GCM) 10K type strain sequencing project: providing services to taxonomists for standard genome sequencing and annotation.</title>
        <authorList>
            <consortium name="The Broad Institute Genomics Platform"/>
            <consortium name="The Broad Institute Genome Sequencing Center for Infectious Disease"/>
            <person name="Wu L."/>
            <person name="Ma J."/>
        </authorList>
    </citation>
    <scope>NUCLEOTIDE SEQUENCE [LARGE SCALE GENOMIC DNA]</scope>
    <source>
        <strain evidence="3">JCM 17494</strain>
    </source>
</reference>
<dbReference type="SUPFAM" id="SSF53756">
    <property type="entry name" value="UDP-Glycosyltransferase/glycogen phosphorylase"/>
    <property type="match status" value="1"/>
</dbReference>
<gene>
    <name evidence="2" type="ORF">GCM10022267_48180</name>
</gene>